<sequence>MKYIWFLILVIAFFPSCQTDNAEGDFVVGSDYLSISNKVIMIDTLTVNVSTINLDSLITSNQSRILIGNYTDPILGQVKSESYIKLTPDNFYIGSSESDTQTVTYVFDSIAMILKYDRYYYGDTTKTQTINIHQLTQKVKPNTDDTNFYNISSLTYDSKSIGTKTFHPKPIGKDSINIQIDANFGKNLFNKLYNNEITDANEFEDLFKGIVIKPSTTSSSNMIGFKTSSVLRLYYKKNNSDSENSLTKDFSLTDLTKQFNNISLDRTGTIIENLPDSKNKLSSELTNNNAFIQSGTGLACRIDFPFIKQLKYISEKGIIVDAELVIKPNRSSISNLFPIKDSLQVYECDNLNRISKVLTNSDGSQKLAILNTTPDEFNENIGYKVNIGAFLHQEMLKTTGAKSNLILAFPNISKGVNRIILGNQKNAENKLKLKIYYISY</sequence>
<dbReference type="Proteomes" id="UP000237310">
    <property type="component" value="Unassembled WGS sequence"/>
</dbReference>
<dbReference type="InterPro" id="IPR025366">
    <property type="entry name" value="DUF4270"/>
</dbReference>
<protein>
    <recommendedName>
        <fullName evidence="4">DUF4270 domain-containing protein</fullName>
    </recommendedName>
</protein>
<reference evidence="2 3" key="1">
    <citation type="submission" date="2018-01" db="EMBL/GenBank/DDBJ databases">
        <authorList>
            <person name="Gaut B.S."/>
            <person name="Morton B.R."/>
            <person name="Clegg M.T."/>
            <person name="Duvall M.R."/>
        </authorList>
    </citation>
    <scope>NUCLEOTIDE SEQUENCE [LARGE SCALE GENOMIC DNA]</scope>
    <source>
        <strain evidence="2 3">HR-AY</strain>
    </source>
</reference>
<evidence type="ECO:0008006" key="4">
    <source>
        <dbReference type="Google" id="ProtNLM"/>
    </source>
</evidence>
<feature type="chain" id="PRO_5015726561" description="DUF4270 domain-containing protein" evidence="1">
    <location>
        <begin position="23"/>
        <end position="440"/>
    </location>
</feature>
<keyword evidence="3" id="KW-1185">Reference proteome</keyword>
<keyword evidence="1" id="KW-0732">Signal</keyword>
<comment type="caution">
    <text evidence="2">The sequence shown here is derived from an EMBL/GenBank/DDBJ whole genome shotgun (WGS) entry which is preliminary data.</text>
</comment>
<dbReference type="AlphaFoldDB" id="A0A2S5ADQ8"/>
<name>A0A2S5ADQ8_9FLAO</name>
<proteinExistence type="predicted"/>
<evidence type="ECO:0000256" key="1">
    <source>
        <dbReference type="SAM" id="SignalP"/>
    </source>
</evidence>
<accession>A0A2S5ADQ8</accession>
<dbReference type="OrthoDB" id="1092930at2"/>
<evidence type="ECO:0000313" key="2">
    <source>
        <dbReference type="EMBL" id="POY40710.1"/>
    </source>
</evidence>
<dbReference type="Pfam" id="PF14092">
    <property type="entry name" value="DUF4270"/>
    <property type="match status" value="1"/>
</dbReference>
<dbReference type="EMBL" id="PQVG01000002">
    <property type="protein sequence ID" value="POY40710.1"/>
    <property type="molecule type" value="Genomic_DNA"/>
</dbReference>
<evidence type="ECO:0000313" key="3">
    <source>
        <dbReference type="Proteomes" id="UP000237310"/>
    </source>
</evidence>
<organism evidence="2 3">
    <name type="scientific">Flavobacterium alvei</name>
    <dbReference type="NCBI Taxonomy" id="2080416"/>
    <lineage>
        <taxon>Bacteria</taxon>
        <taxon>Pseudomonadati</taxon>
        <taxon>Bacteroidota</taxon>
        <taxon>Flavobacteriia</taxon>
        <taxon>Flavobacteriales</taxon>
        <taxon>Flavobacteriaceae</taxon>
        <taxon>Flavobacterium</taxon>
    </lineage>
</organism>
<dbReference type="RefSeq" id="WP_103804896.1">
    <property type="nucleotide sequence ID" value="NZ_PQVG01000002.1"/>
</dbReference>
<feature type="signal peptide" evidence="1">
    <location>
        <begin position="1"/>
        <end position="22"/>
    </location>
</feature>
<gene>
    <name evidence="2" type="ORF">C3L50_04220</name>
</gene>